<dbReference type="PROSITE" id="PS51257">
    <property type="entry name" value="PROKAR_LIPOPROTEIN"/>
    <property type="match status" value="1"/>
</dbReference>
<dbReference type="PANTHER" id="PTHR43811">
    <property type="entry name" value="FKBP-TYPE PEPTIDYL-PROLYL CIS-TRANS ISOMERASE FKPA"/>
    <property type="match status" value="1"/>
</dbReference>
<dbReference type="InterPro" id="IPR001179">
    <property type="entry name" value="PPIase_FKBP_dom"/>
</dbReference>
<evidence type="ECO:0000256" key="3">
    <source>
        <dbReference type="ARBA" id="ARBA00023110"/>
    </source>
</evidence>
<dbReference type="InterPro" id="IPR046357">
    <property type="entry name" value="PPIase_dom_sf"/>
</dbReference>
<comment type="catalytic activity">
    <reaction evidence="1 5 6">
        <text>[protein]-peptidylproline (omega=180) = [protein]-peptidylproline (omega=0)</text>
        <dbReference type="Rhea" id="RHEA:16237"/>
        <dbReference type="Rhea" id="RHEA-COMP:10747"/>
        <dbReference type="Rhea" id="RHEA-COMP:10748"/>
        <dbReference type="ChEBI" id="CHEBI:83833"/>
        <dbReference type="ChEBI" id="CHEBI:83834"/>
        <dbReference type="EC" id="5.2.1.8"/>
    </reaction>
</comment>
<evidence type="ECO:0000256" key="2">
    <source>
        <dbReference type="ARBA" id="ARBA00006577"/>
    </source>
</evidence>
<dbReference type="Gene3D" id="3.10.50.40">
    <property type="match status" value="1"/>
</dbReference>
<evidence type="ECO:0000256" key="5">
    <source>
        <dbReference type="PROSITE-ProRule" id="PRU00277"/>
    </source>
</evidence>
<evidence type="ECO:0000256" key="6">
    <source>
        <dbReference type="RuleBase" id="RU003915"/>
    </source>
</evidence>
<evidence type="ECO:0000256" key="4">
    <source>
        <dbReference type="ARBA" id="ARBA00023235"/>
    </source>
</evidence>
<dbReference type="GO" id="GO:0003755">
    <property type="term" value="F:peptidyl-prolyl cis-trans isomerase activity"/>
    <property type="evidence" value="ECO:0007669"/>
    <property type="project" value="UniProtKB-UniRule"/>
</dbReference>
<feature type="compositionally biased region" description="Low complexity" evidence="7">
    <location>
        <begin position="29"/>
        <end position="43"/>
    </location>
</feature>
<accession>A0A1Y0EKV0</accession>
<dbReference type="PANTHER" id="PTHR43811:SF19">
    <property type="entry name" value="39 KDA FK506-BINDING NUCLEAR PROTEIN"/>
    <property type="match status" value="1"/>
</dbReference>
<dbReference type="PROSITE" id="PS50059">
    <property type="entry name" value="FKBP_PPIASE"/>
    <property type="match status" value="1"/>
</dbReference>
<proteinExistence type="inferred from homology"/>
<keyword evidence="3 5" id="KW-0697">Rotamase</keyword>
<dbReference type="EC" id="5.2.1.8" evidence="6"/>
<evidence type="ECO:0000256" key="8">
    <source>
        <dbReference type="SAM" id="SignalP"/>
    </source>
</evidence>
<keyword evidence="8" id="KW-0732">Signal</keyword>
<feature type="chain" id="PRO_5013050222" description="Peptidyl-prolyl cis-trans isomerase" evidence="8">
    <location>
        <begin position="22"/>
        <end position="155"/>
    </location>
</feature>
<dbReference type="AlphaFoldDB" id="A0A1Y0EKV0"/>
<sequence>MTKFHVPLLAALMATALTACAGNPGDKSAAAAQPQPAAAPAAPGKAVTTASGLTYQSLKDGTGASPKATNTVRVHYHGTLADGKVFDSSVQRGQPAEFRLNQVIPCWTEGVQMMKVGGKAKLTCPPQIAYGARGAGGVIPPNATLTFEVELLDVK</sequence>
<dbReference type="KEGG" id="cser:CCO03_04795"/>
<evidence type="ECO:0000259" key="9">
    <source>
        <dbReference type="PROSITE" id="PS50059"/>
    </source>
</evidence>
<keyword evidence="11" id="KW-1185">Reference proteome</keyword>
<dbReference type="EMBL" id="CP021455">
    <property type="protein sequence ID" value="ARU04081.1"/>
    <property type="molecule type" value="Genomic_DNA"/>
</dbReference>
<dbReference type="Pfam" id="PF00254">
    <property type="entry name" value="FKBP_C"/>
    <property type="match status" value="1"/>
</dbReference>
<name>A0A1Y0EKV0_9BURK</name>
<dbReference type="SUPFAM" id="SSF54534">
    <property type="entry name" value="FKBP-like"/>
    <property type="match status" value="1"/>
</dbReference>
<evidence type="ECO:0000313" key="10">
    <source>
        <dbReference type="EMBL" id="ARU04081.1"/>
    </source>
</evidence>
<evidence type="ECO:0000256" key="7">
    <source>
        <dbReference type="SAM" id="MobiDB-lite"/>
    </source>
</evidence>
<dbReference type="Proteomes" id="UP000196138">
    <property type="component" value="Chromosome"/>
</dbReference>
<reference evidence="10 11" key="1">
    <citation type="submission" date="2017-05" db="EMBL/GenBank/DDBJ databases">
        <authorList>
            <person name="Song R."/>
            <person name="Chenine A.L."/>
            <person name="Ruprecht R.M."/>
        </authorList>
    </citation>
    <scope>NUCLEOTIDE SEQUENCE [LARGE SCALE GENOMIC DNA]</scope>
    <source>
        <strain evidence="10 11">DSM 26136</strain>
    </source>
</reference>
<feature type="signal peptide" evidence="8">
    <location>
        <begin position="1"/>
        <end position="21"/>
    </location>
</feature>
<dbReference type="FunFam" id="3.10.50.40:FF:000047">
    <property type="entry name" value="Peptidylprolyl isomerase"/>
    <property type="match status" value="1"/>
</dbReference>
<keyword evidence="4 5" id="KW-0413">Isomerase</keyword>
<feature type="domain" description="PPIase FKBP-type" evidence="9">
    <location>
        <begin position="69"/>
        <end position="155"/>
    </location>
</feature>
<evidence type="ECO:0000256" key="1">
    <source>
        <dbReference type="ARBA" id="ARBA00000971"/>
    </source>
</evidence>
<evidence type="ECO:0000313" key="11">
    <source>
        <dbReference type="Proteomes" id="UP000196138"/>
    </source>
</evidence>
<dbReference type="OrthoDB" id="280278at2"/>
<feature type="region of interest" description="Disordered" evidence="7">
    <location>
        <begin position="24"/>
        <end position="44"/>
    </location>
</feature>
<comment type="similarity">
    <text evidence="2 6">Belongs to the FKBP-type PPIase family.</text>
</comment>
<gene>
    <name evidence="10" type="ORF">CCO03_04795</name>
</gene>
<protein>
    <recommendedName>
        <fullName evidence="6">Peptidyl-prolyl cis-trans isomerase</fullName>
        <ecNumber evidence="6">5.2.1.8</ecNumber>
    </recommendedName>
</protein>
<organism evidence="10 11">
    <name type="scientific">Comamonas serinivorans</name>
    <dbReference type="NCBI Taxonomy" id="1082851"/>
    <lineage>
        <taxon>Bacteria</taxon>
        <taxon>Pseudomonadati</taxon>
        <taxon>Pseudomonadota</taxon>
        <taxon>Betaproteobacteria</taxon>
        <taxon>Burkholderiales</taxon>
        <taxon>Comamonadaceae</taxon>
        <taxon>Comamonas</taxon>
    </lineage>
</organism>